<dbReference type="InterPro" id="IPR002048">
    <property type="entry name" value="EF_hand_dom"/>
</dbReference>
<feature type="region of interest" description="Disordered" evidence="18">
    <location>
        <begin position="1"/>
        <end position="96"/>
    </location>
</feature>
<dbReference type="FunFam" id="1.10.287.70:FF:000093">
    <property type="entry name" value="Calcium channel subunit Cch1"/>
    <property type="match status" value="1"/>
</dbReference>
<keyword evidence="11" id="KW-0406">Ion transport</keyword>
<evidence type="ECO:0000256" key="17">
    <source>
        <dbReference type="ARBA" id="ARBA00067459"/>
    </source>
</evidence>
<feature type="transmembrane region" description="Helical" evidence="19">
    <location>
        <begin position="376"/>
        <end position="400"/>
    </location>
</feature>
<evidence type="ECO:0000256" key="9">
    <source>
        <dbReference type="ARBA" id="ARBA00022882"/>
    </source>
</evidence>
<keyword evidence="13" id="KW-0325">Glycoprotein</keyword>
<feature type="transmembrane region" description="Helical" evidence="19">
    <location>
        <begin position="1423"/>
        <end position="1444"/>
    </location>
</feature>
<reference evidence="21 22" key="1">
    <citation type="submission" date="2016-12" db="EMBL/GenBank/DDBJ databases">
        <title>The genomes of Aspergillus section Nigri reveals drivers in fungal speciation.</title>
        <authorList>
            <consortium name="DOE Joint Genome Institute"/>
            <person name="Vesth T.C."/>
            <person name="Nybo J."/>
            <person name="Theobald S."/>
            <person name="Brandl J."/>
            <person name="Frisvad J.C."/>
            <person name="Nielsen K.F."/>
            <person name="Lyhne E.K."/>
            <person name="Kogle M.E."/>
            <person name="Kuo A."/>
            <person name="Riley R."/>
            <person name="Clum A."/>
            <person name="Nolan M."/>
            <person name="Lipzen A."/>
            <person name="Salamov A."/>
            <person name="Henrissat B."/>
            <person name="Wiebenga A."/>
            <person name="De Vries R.P."/>
            <person name="Grigoriev I.V."/>
            <person name="Mortensen U.H."/>
            <person name="Andersen M.R."/>
            <person name="Baker S.E."/>
        </authorList>
    </citation>
    <scope>NUCLEOTIDE SEQUENCE [LARGE SCALE GENOMIC DNA]</scope>
    <source>
        <strain evidence="21 22">IBT 23096</strain>
    </source>
</reference>
<feature type="transmembrane region" description="Helical" evidence="19">
    <location>
        <begin position="946"/>
        <end position="969"/>
    </location>
</feature>
<dbReference type="Gene3D" id="1.10.287.70">
    <property type="match status" value="4"/>
</dbReference>
<dbReference type="InterPro" id="IPR011992">
    <property type="entry name" value="EF-hand-dom_pair"/>
</dbReference>
<dbReference type="EMBL" id="MSFO01000010">
    <property type="protein sequence ID" value="PLB43789.1"/>
    <property type="molecule type" value="Genomic_DNA"/>
</dbReference>
<keyword evidence="6" id="KW-0107">Calcium channel</keyword>
<feature type="transmembrane region" description="Helical" evidence="19">
    <location>
        <begin position="838"/>
        <end position="861"/>
    </location>
</feature>
<evidence type="ECO:0000256" key="3">
    <source>
        <dbReference type="ARBA" id="ARBA00022475"/>
    </source>
</evidence>
<evidence type="ECO:0000256" key="16">
    <source>
        <dbReference type="ARBA" id="ARBA00061395"/>
    </source>
</evidence>
<keyword evidence="2" id="KW-0813">Transport</keyword>
<feature type="compositionally biased region" description="Basic and acidic residues" evidence="18">
    <location>
        <begin position="167"/>
        <end position="198"/>
    </location>
</feature>
<dbReference type="SUPFAM" id="SSF47473">
    <property type="entry name" value="EF-hand"/>
    <property type="match status" value="1"/>
</dbReference>
<comment type="subcellular location">
    <subcellularLocation>
        <location evidence="1">Cell membrane</location>
        <topology evidence="1">Multi-pass membrane protein</topology>
    </subcellularLocation>
</comment>
<feature type="transmembrane region" description="Helical" evidence="19">
    <location>
        <begin position="814"/>
        <end position="832"/>
    </location>
</feature>
<feature type="transmembrane region" description="Helical" evidence="19">
    <location>
        <begin position="752"/>
        <end position="769"/>
    </location>
</feature>
<dbReference type="Gene3D" id="1.20.120.350">
    <property type="entry name" value="Voltage-gated potassium channels. Chain C"/>
    <property type="match status" value="5"/>
</dbReference>
<feature type="transmembrane region" description="Helical" evidence="19">
    <location>
        <begin position="873"/>
        <end position="893"/>
    </location>
</feature>
<feature type="compositionally biased region" description="Polar residues" evidence="18">
    <location>
        <begin position="2021"/>
        <end position="2037"/>
    </location>
</feature>
<dbReference type="FunFam" id="1.20.120.350:FF:000079">
    <property type="entry name" value="Calcium channel subunit Cch1"/>
    <property type="match status" value="1"/>
</dbReference>
<evidence type="ECO:0000256" key="13">
    <source>
        <dbReference type="ARBA" id="ARBA00023180"/>
    </source>
</evidence>
<dbReference type="GO" id="GO:0008331">
    <property type="term" value="F:high voltage-gated calcium channel activity"/>
    <property type="evidence" value="ECO:0007669"/>
    <property type="project" value="TreeGrafter"/>
</dbReference>
<dbReference type="FunFam" id="1.20.120.350:FF:000098">
    <property type="entry name" value="Calcium channel subunit Cch1"/>
    <property type="match status" value="1"/>
</dbReference>
<feature type="compositionally biased region" description="Basic and acidic residues" evidence="18">
    <location>
        <begin position="2055"/>
        <end position="2067"/>
    </location>
</feature>
<keyword evidence="5" id="KW-0109">Calcium transport</keyword>
<feature type="transmembrane region" description="Helical" evidence="19">
    <location>
        <begin position="682"/>
        <end position="712"/>
    </location>
</feature>
<dbReference type="GeneID" id="36553729"/>
<keyword evidence="12 19" id="KW-0472">Membrane</keyword>
<keyword evidence="14" id="KW-0407">Ion channel</keyword>
<organism evidence="21 22">
    <name type="scientific">Aspergillus steynii IBT 23096</name>
    <dbReference type="NCBI Taxonomy" id="1392250"/>
    <lineage>
        <taxon>Eukaryota</taxon>
        <taxon>Fungi</taxon>
        <taxon>Dikarya</taxon>
        <taxon>Ascomycota</taxon>
        <taxon>Pezizomycotina</taxon>
        <taxon>Eurotiomycetes</taxon>
        <taxon>Eurotiomycetidae</taxon>
        <taxon>Eurotiales</taxon>
        <taxon>Aspergillaceae</taxon>
        <taxon>Aspergillus</taxon>
        <taxon>Aspergillus subgen. Circumdati</taxon>
    </lineage>
</organism>
<evidence type="ECO:0000256" key="7">
    <source>
        <dbReference type="ARBA" id="ARBA00022692"/>
    </source>
</evidence>
<accession>A0A2I2FT34</accession>
<evidence type="ECO:0000256" key="11">
    <source>
        <dbReference type="ARBA" id="ARBA00023065"/>
    </source>
</evidence>
<feature type="domain" description="EF-hand" evidence="20">
    <location>
        <begin position="1758"/>
        <end position="1793"/>
    </location>
</feature>
<evidence type="ECO:0000256" key="15">
    <source>
        <dbReference type="ARBA" id="ARBA00057587"/>
    </source>
</evidence>
<comment type="function">
    <text evidence="15">Voltage-gated, high-affinity calcium channel that functions together with MID1 to mediate calcium entry into cells. Required during conditions of environmental stress.</text>
</comment>
<feature type="transmembrane region" description="Helical" evidence="19">
    <location>
        <begin position="1211"/>
        <end position="1233"/>
    </location>
</feature>
<feature type="transmembrane region" description="Helical" evidence="19">
    <location>
        <begin position="1720"/>
        <end position="1739"/>
    </location>
</feature>
<feature type="region of interest" description="Disordered" evidence="18">
    <location>
        <begin position="1954"/>
        <end position="2105"/>
    </location>
</feature>
<feature type="compositionally biased region" description="Basic and acidic residues" evidence="18">
    <location>
        <begin position="257"/>
        <end position="270"/>
    </location>
</feature>
<dbReference type="PROSITE" id="PS50222">
    <property type="entry name" value="EF_HAND_2"/>
    <property type="match status" value="1"/>
</dbReference>
<keyword evidence="4" id="KW-0597">Phosphoprotein</keyword>
<dbReference type="GO" id="GO:0005509">
    <property type="term" value="F:calcium ion binding"/>
    <property type="evidence" value="ECO:0007669"/>
    <property type="project" value="InterPro"/>
</dbReference>
<feature type="transmembrane region" description="Helical" evidence="19">
    <location>
        <begin position="1302"/>
        <end position="1326"/>
    </location>
</feature>
<feature type="region of interest" description="Disordered" evidence="18">
    <location>
        <begin position="151"/>
        <end position="296"/>
    </location>
</feature>
<dbReference type="STRING" id="1392250.A0A2I2FT34"/>
<feature type="transmembrane region" description="Helical" evidence="19">
    <location>
        <begin position="1535"/>
        <end position="1553"/>
    </location>
</feature>
<evidence type="ECO:0000313" key="22">
    <source>
        <dbReference type="Proteomes" id="UP000234275"/>
    </source>
</evidence>
<evidence type="ECO:0000256" key="5">
    <source>
        <dbReference type="ARBA" id="ARBA00022568"/>
    </source>
</evidence>
<keyword evidence="3" id="KW-1003">Cell membrane</keyword>
<feature type="compositionally biased region" description="Basic and acidic residues" evidence="18">
    <location>
        <begin position="55"/>
        <end position="64"/>
    </location>
</feature>
<evidence type="ECO:0000259" key="20">
    <source>
        <dbReference type="PROSITE" id="PS50222"/>
    </source>
</evidence>
<keyword evidence="7 19" id="KW-0812">Transmembrane</keyword>
<dbReference type="InterPro" id="IPR027359">
    <property type="entry name" value="Volt_channel_dom_sf"/>
</dbReference>
<gene>
    <name evidence="21" type="ORF">P170DRAFT_393753</name>
</gene>
<evidence type="ECO:0000256" key="18">
    <source>
        <dbReference type="SAM" id="MobiDB-lite"/>
    </source>
</evidence>
<dbReference type="PANTHER" id="PTHR45628">
    <property type="entry name" value="VOLTAGE-DEPENDENT CALCIUM CHANNEL TYPE A SUBUNIT ALPHA-1"/>
    <property type="match status" value="1"/>
</dbReference>
<feature type="transmembrane region" description="Helical" evidence="19">
    <location>
        <begin position="544"/>
        <end position="567"/>
    </location>
</feature>
<dbReference type="FunFam" id="1.20.120.350:FF:000063">
    <property type="entry name" value="Calcium channel subunit Cch1"/>
    <property type="match status" value="1"/>
</dbReference>
<dbReference type="OrthoDB" id="416585at2759"/>
<feature type="transmembrane region" description="Helical" evidence="19">
    <location>
        <begin position="1620"/>
        <end position="1644"/>
    </location>
</feature>
<feature type="compositionally biased region" description="Polar residues" evidence="18">
    <location>
        <begin position="235"/>
        <end position="248"/>
    </location>
</feature>
<sequence length="2105" mass="238475">MMASNGHDRGPHEDSFSSDHSIPLQDLSGPPDIGRHQEAGTRFLPGRSLTRRRRSETNYERIAEDSPIESTTAAGTAHHRRQESDAHDAFPEDPGAFAAAISSVGLSFEGPPGHPATHSRDDLDTVPLDGYGLQEPAHNLTPSVSYSDTAPLTNIGNIQPISGATPERGRQNDRHSAQTVHFPDDSHTGARLGDDLHNMESGLGGRSRGGSIATERGRSLSPSASGSALMRASSMMKSMSQRVVNLSNEPEVVEQSIQREESHKNSRLEEPPSLPSLPDYAHDAPSTPELNGRVKREKSTASKAWRSLNNPLKGKSLGILGPDNPLRLWLCDILVHPFTEPFILIVIIIQTILLTIESSMSDWHNAGPWGTSVMDYPYFAIFVIYTLELIAKILVSGFIMNPVEYSTIDRSIGFRKAVAEKGKNLIAPQRQLSTRKASPAPEHPQASIIRTFTGGLNQLEQTVVDDPLQKRRVRLAHRAFLRHSFNRLDFVAVVAYWVAFFLSVFGVETRQQLFVFRMLSCLRLLRLLALTNGTSIILRSLKRAAPLMVHVAFLVGFFWLLFAIVGIQSFKSSFKRSCVWRGIDGQEDFILNDADGTLQLCGGYLDPVTGNKLSWIQMNGERSQAKPKGYICPKGSECVENENPYGGTVNFDNILSSLELVFVIMSSNTFTDLLYYMTDSDYLAAALFFAFGFLILSLWMVNLLIAVITHTFQVIREESKRSAFAVNKVDTAEKEQQPAPKESSFKRLYNKADWFWVTVILFGLIVQALRSDSMSEGRETFVDVTETVITFTLLVEIILRFASDWRGFHRHRRNWVDLGLVIITCIIQIPAIKHSGRPYSVLTLFQILRVYRVVLAFSVTRNLIQVVFRNAKGLLNLIVFVFLITYLASIFATQLFRTQLLDVDPADINFTNIYNSFVGMYMILSSENWTSVLFNATSKTNPYNTAWISATFLIIWFIVANFVVLNMFIAVIQESFDVSEDEKRVQQVRAFLEQKHVSGTSQGNLSLTKILMMGRDSDRYKDPLDYGPAALEMLLKDAVVQDFLDEQQGVAENRRSRYMEATAAAETEQPGVFARAWTTATSYVTRKEPNPFYSKLKFTRAYEELDPRAMAQEVVSAAEQRKRAQREYLMRHPNYNKSLFLFAPDNHLRRLCQRIVGPGRGHQRVEGVDPYKPVWYSFSAFVYAAIVAMVLLACITTPIYQRDHFRNDRDWFTYTDMGFAILFTIEALIKVIADGFFWTPNAYFRGSWGFIDGIVLVTLWINVISSLFEDWGVSRAIGAFKALRALRLLNVSDSAKNTFHSVIIVGGWKVIAAASVSMSFLIPFAIYGVNLFNGQLVQCNDDDFEGNLDYCVNEYISEPYNWEVLAPRAAANPYYDFDNFGNSLFILFQIVSQEGWTDVQSSAMSITSKGQQPEDYVAPENGLFFIVFNLLGAVFVLTLFVSVFMRNYTEQTGVAFLTAEQRSWLELRKLLRQISPSKRSFENSSHKWKMWCYRVAVKKHGRWARCVTTILMLHLLLLVLEFYPEPQLWDIIRKGLFFFFCLFYIANVLIRLIGLGWHRFTRSSWDLFSLLAVPGAFATTVLSFLGHQQVIVELNKLFLVAITLLLIPRNNQLDQLFKTAAGSLTSIGNLLATWFVLFLVYAIAMNQAFGLTKFGEGENNNVNFRDVPRSLILLFRTSCGEGWNELMEDFATMEPPMCTYGSDFLNDDCGSAPWARSLFISWNIISMYIFVSLFVSLIFESFSYVYQRSSGLYALSREEIRRFKQAWATYDPDGTGYISKEQFPRLLGELSGVFSMRIYEGEFTIGRILEECKVDKRDSLIAHRRVVEGLDLDRMGRILRRIDIDNVRERRQRLNTFYEEVLVSADPVRGISFHSCLMILAHYNVITDSKSLRLEEFLRRRARLQRVDEAVRRATVIGFFDTLYWSREFRRRVEHKKSARMSFVPQFSVPEIFVDDGSHDDRPEEERRRLATQEPLVPGGEPMLSPTSPTHSSGGLGDPGPSSSRGAHLPRIDTSHLGHISATSSPTTEWSSISPSLSPRRDRAHTMSSNYDTGPDPHEQEASEHSRQNSTMSVRDVMQSLGESAWGESIRRSFTQRRPDRRSDS</sequence>
<feature type="region of interest" description="Disordered" evidence="18">
    <location>
        <begin position="105"/>
        <end position="124"/>
    </location>
</feature>
<dbReference type="GO" id="GO:0005891">
    <property type="term" value="C:voltage-gated calcium channel complex"/>
    <property type="evidence" value="ECO:0007669"/>
    <property type="project" value="TreeGrafter"/>
</dbReference>
<feature type="transmembrane region" description="Helical" evidence="19">
    <location>
        <begin position="1503"/>
        <end position="1523"/>
    </location>
</feature>
<dbReference type="InterPro" id="IPR050599">
    <property type="entry name" value="VDCC_alpha-1_subunit"/>
</dbReference>
<evidence type="ECO:0000256" key="19">
    <source>
        <dbReference type="SAM" id="Phobius"/>
    </source>
</evidence>
<dbReference type="Proteomes" id="UP000234275">
    <property type="component" value="Unassembled WGS sequence"/>
</dbReference>
<feature type="compositionally biased region" description="Polar residues" evidence="18">
    <location>
        <begin position="151"/>
        <end position="162"/>
    </location>
</feature>
<dbReference type="SUPFAM" id="SSF81324">
    <property type="entry name" value="Voltage-gated potassium channels"/>
    <property type="match status" value="4"/>
</dbReference>
<protein>
    <recommendedName>
        <fullName evidence="17">Calcium-channel protein CCH1</fullName>
    </recommendedName>
</protein>
<dbReference type="Pfam" id="PF00520">
    <property type="entry name" value="Ion_trans"/>
    <property type="match status" value="4"/>
</dbReference>
<dbReference type="PANTHER" id="PTHR45628:SF7">
    <property type="entry name" value="VOLTAGE-DEPENDENT CALCIUM CHANNEL TYPE A SUBUNIT ALPHA-1"/>
    <property type="match status" value="1"/>
</dbReference>
<dbReference type="FunFam" id="1.10.287.70:FF:000118">
    <property type="entry name" value="Calcium channel subunit Cch1"/>
    <property type="match status" value="1"/>
</dbReference>
<feature type="compositionally biased region" description="Basic and acidic residues" evidence="18">
    <location>
        <begin position="1"/>
        <end position="17"/>
    </location>
</feature>
<feature type="transmembrane region" description="Helical" evidence="19">
    <location>
        <begin position="488"/>
        <end position="507"/>
    </location>
</feature>
<proteinExistence type="inferred from homology"/>
<feature type="transmembrane region" description="Helical" evidence="19">
    <location>
        <begin position="1248"/>
        <end position="1268"/>
    </location>
</feature>
<feature type="transmembrane region" description="Helical" evidence="19">
    <location>
        <begin position="333"/>
        <end position="356"/>
    </location>
</feature>
<evidence type="ECO:0000256" key="2">
    <source>
        <dbReference type="ARBA" id="ARBA00022448"/>
    </source>
</evidence>
<dbReference type="Gene3D" id="1.10.238.10">
    <property type="entry name" value="EF-hand"/>
    <property type="match status" value="1"/>
</dbReference>
<evidence type="ECO:0000256" key="14">
    <source>
        <dbReference type="ARBA" id="ARBA00023303"/>
    </source>
</evidence>
<comment type="caution">
    <text evidence="21">The sequence shown here is derived from an EMBL/GenBank/DDBJ whole genome shotgun (WGS) entry which is preliminary data.</text>
</comment>
<dbReference type="VEuPathDB" id="FungiDB:P170DRAFT_393753"/>
<keyword evidence="9" id="KW-0851">Voltage-gated channel</keyword>
<keyword evidence="8" id="KW-0106">Calcium</keyword>
<evidence type="ECO:0000256" key="1">
    <source>
        <dbReference type="ARBA" id="ARBA00004651"/>
    </source>
</evidence>
<evidence type="ECO:0000256" key="10">
    <source>
        <dbReference type="ARBA" id="ARBA00022989"/>
    </source>
</evidence>
<keyword evidence="10 19" id="KW-1133">Transmembrane helix</keyword>
<feature type="compositionally biased region" description="Basic and acidic residues" evidence="18">
    <location>
        <begin position="1956"/>
        <end position="1971"/>
    </location>
</feature>
<feature type="transmembrane region" description="Helical" evidence="19">
    <location>
        <begin position="1565"/>
        <end position="1584"/>
    </location>
</feature>
<dbReference type="InterPro" id="IPR005821">
    <property type="entry name" value="Ion_trans_dom"/>
</dbReference>
<name>A0A2I2FT34_9EURO</name>
<keyword evidence="22" id="KW-1185">Reference proteome</keyword>
<evidence type="ECO:0000256" key="6">
    <source>
        <dbReference type="ARBA" id="ARBA00022673"/>
    </source>
</evidence>
<evidence type="ECO:0000256" key="8">
    <source>
        <dbReference type="ARBA" id="ARBA00022837"/>
    </source>
</evidence>
<evidence type="ECO:0000256" key="4">
    <source>
        <dbReference type="ARBA" id="ARBA00022553"/>
    </source>
</evidence>
<feature type="transmembrane region" description="Helical" evidence="19">
    <location>
        <begin position="781"/>
        <end position="802"/>
    </location>
</feature>
<evidence type="ECO:0000313" key="21">
    <source>
        <dbReference type="EMBL" id="PLB43789.1"/>
    </source>
</evidence>
<feature type="transmembrane region" description="Helical" evidence="19">
    <location>
        <begin position="1174"/>
        <end position="1199"/>
    </location>
</feature>
<dbReference type="GO" id="GO:0098703">
    <property type="term" value="P:calcium ion import across plasma membrane"/>
    <property type="evidence" value="ECO:0007669"/>
    <property type="project" value="TreeGrafter"/>
</dbReference>
<feature type="transmembrane region" description="Helical" evidence="19">
    <location>
        <begin position="1590"/>
        <end position="1608"/>
    </location>
</feature>
<comment type="similarity">
    <text evidence="16">Belongs to the calcium channel alpha-1 subunit (TC 1.A.1.11) family.</text>
</comment>
<dbReference type="RefSeq" id="XP_024699091.1">
    <property type="nucleotide sequence ID" value="XM_024846030.1"/>
</dbReference>
<evidence type="ECO:0000256" key="12">
    <source>
        <dbReference type="ARBA" id="ARBA00023136"/>
    </source>
</evidence>